<dbReference type="Proteomes" id="UP000004386">
    <property type="component" value="Unassembled WGS sequence"/>
</dbReference>
<protein>
    <submittedName>
        <fullName evidence="1">Uncharacterized protein</fullName>
    </submittedName>
</protein>
<evidence type="ECO:0000313" key="1">
    <source>
        <dbReference type="EMBL" id="EEQ96359.1"/>
    </source>
</evidence>
<evidence type="ECO:0000313" key="2">
    <source>
        <dbReference type="Proteomes" id="UP000004386"/>
    </source>
</evidence>
<organism evidence="1 2">
    <name type="scientific">Brucella intermedia LMG 3301</name>
    <dbReference type="NCBI Taxonomy" id="641118"/>
    <lineage>
        <taxon>Bacteria</taxon>
        <taxon>Pseudomonadati</taxon>
        <taxon>Pseudomonadota</taxon>
        <taxon>Alphaproteobacteria</taxon>
        <taxon>Hyphomicrobiales</taxon>
        <taxon>Brucellaceae</taxon>
        <taxon>Brucella/Ochrobactrum group</taxon>
        <taxon>Brucella</taxon>
    </lineage>
</organism>
<name>C4WG52_9HYPH</name>
<reference evidence="1 2" key="1">
    <citation type="submission" date="2009-05" db="EMBL/GenBank/DDBJ databases">
        <authorList>
            <person name="Setubal J.C."/>
            <person name="Boyle S."/>
            <person name="Crasta O.R."/>
            <person name="Gillespie J.J."/>
            <person name="Kenyon R.W."/>
            <person name="Lu J."/>
            <person name="Mane S."/>
            <person name="Nagrani S."/>
            <person name="Shallom J.M."/>
            <person name="Shallom S."/>
            <person name="Shukla M."/>
            <person name="Snyder E.E."/>
            <person name="Sobral B.W."/>
            <person name="Wattam A.R."/>
            <person name="Will R."/>
            <person name="Williams K."/>
            <person name="Yoo H."/>
            <person name="Munk C."/>
            <person name="Tapia R."/>
            <person name="Green L."/>
            <person name="Rogers Y."/>
            <person name="Detter J.C."/>
            <person name="Bruce D."/>
            <person name="Brettin T.S."/>
            <person name="Tsolis R."/>
        </authorList>
    </citation>
    <scope>NUCLEOTIDE SEQUENCE [LARGE SCALE GENOMIC DNA]</scope>
    <source>
        <strain evidence="1 2">LMG 3301</strain>
    </source>
</reference>
<dbReference type="HOGENOM" id="CLU_2343933_0_0_5"/>
<dbReference type="EMBL" id="ACQA01000001">
    <property type="protein sequence ID" value="EEQ96359.1"/>
    <property type="molecule type" value="Genomic_DNA"/>
</dbReference>
<comment type="caution">
    <text evidence="1">The sequence shown here is derived from an EMBL/GenBank/DDBJ whole genome shotgun (WGS) entry which is preliminary data.</text>
</comment>
<gene>
    <name evidence="1" type="ORF">OINT_1001786</name>
</gene>
<sequence>MRMVMIRFHFEDDGQDFLWWDVEDMGDGIGKVVDAGPLQAWAWASGNHYVNLAQPHGVGDKLVTTDDLARSQATGYSRVLEHRVTRVECISEPAGEA</sequence>
<dbReference type="AlphaFoldDB" id="C4WG52"/>
<accession>C4WG52</accession>
<proteinExistence type="predicted"/>